<organism evidence="11 12">
    <name type="scientific">Candidatus Opimibacter skivensis</name>
    <dbReference type="NCBI Taxonomy" id="2982028"/>
    <lineage>
        <taxon>Bacteria</taxon>
        <taxon>Pseudomonadati</taxon>
        <taxon>Bacteroidota</taxon>
        <taxon>Saprospiria</taxon>
        <taxon>Saprospirales</taxon>
        <taxon>Saprospiraceae</taxon>
        <taxon>Candidatus Opimibacter</taxon>
    </lineage>
</organism>
<name>A0A9D7XM13_9BACT</name>
<evidence type="ECO:0000256" key="6">
    <source>
        <dbReference type="ARBA" id="ARBA00022475"/>
    </source>
</evidence>
<comment type="caution">
    <text evidence="11">The sequence shown here is derived from an EMBL/GenBank/DDBJ whole genome shotgun (WGS) entry which is preliminary data.</text>
</comment>
<keyword evidence="8 10" id="KW-1133">Transmembrane helix</keyword>
<gene>
    <name evidence="11" type="ORF">IPP15_04700</name>
</gene>
<keyword evidence="6" id="KW-1003">Cell membrane</keyword>
<keyword evidence="9 10" id="KW-0472">Membrane</keyword>
<evidence type="ECO:0000256" key="5">
    <source>
        <dbReference type="ARBA" id="ARBA00022448"/>
    </source>
</evidence>
<comment type="subcellular location">
    <subcellularLocation>
        <location evidence="2">Cell membrane</location>
        <topology evidence="2">Multi-pass membrane protein</topology>
    </subcellularLocation>
</comment>
<dbReference type="GO" id="GO:0005886">
    <property type="term" value="C:plasma membrane"/>
    <property type="evidence" value="ECO:0007669"/>
    <property type="project" value="UniProtKB-SubCell"/>
</dbReference>
<keyword evidence="7 10" id="KW-0812">Transmembrane</keyword>
<evidence type="ECO:0000256" key="9">
    <source>
        <dbReference type="ARBA" id="ARBA00023136"/>
    </source>
</evidence>
<evidence type="ECO:0000256" key="7">
    <source>
        <dbReference type="ARBA" id="ARBA00022692"/>
    </source>
</evidence>
<protein>
    <recommendedName>
        <fullName evidence="4">Nicotinamide riboside transporter PnuC</fullName>
    </recommendedName>
</protein>
<dbReference type="PANTHER" id="PTHR36122:SF2">
    <property type="entry name" value="NICOTINAMIDE RIBOSIDE TRANSPORTER PNUC"/>
    <property type="match status" value="1"/>
</dbReference>
<dbReference type="Proteomes" id="UP000808337">
    <property type="component" value="Unassembled WGS sequence"/>
</dbReference>
<dbReference type="GO" id="GO:0034257">
    <property type="term" value="F:nicotinamide riboside transmembrane transporter activity"/>
    <property type="evidence" value="ECO:0007669"/>
    <property type="project" value="InterPro"/>
</dbReference>
<feature type="transmembrane region" description="Helical" evidence="10">
    <location>
        <begin position="101"/>
        <end position="119"/>
    </location>
</feature>
<evidence type="ECO:0000256" key="4">
    <source>
        <dbReference type="ARBA" id="ARBA00017522"/>
    </source>
</evidence>
<evidence type="ECO:0000313" key="12">
    <source>
        <dbReference type="Proteomes" id="UP000808337"/>
    </source>
</evidence>
<feature type="transmembrane region" description="Helical" evidence="10">
    <location>
        <begin position="173"/>
        <end position="189"/>
    </location>
</feature>
<comment type="similarity">
    <text evidence="3">Belongs to the nicotinamide ribonucleoside (NR) uptake permease (TC 4.B.1) family.</text>
</comment>
<dbReference type="PANTHER" id="PTHR36122">
    <property type="entry name" value="NICOTINAMIDE RIBOSIDE TRANSPORTER PNUC"/>
    <property type="match status" value="1"/>
</dbReference>
<sequence>MNLSVLAEQIAHQDAIEWVGLLTGIVYVILAGYEKPLCWFFGIVSCACIAWKSFTDYRLMADVGLQTFYVVIGFIGLWNWMIAKTGEGNKPIVTMVWTRHAIVVVLAFIMSYPLSWLLIHYADARYGYVDTSLTLLSVWATILLVRKDLHNWVYWIVIDVLYTGLYWRSEGYLFALLYVLYAVISVWGWRKWAPKSPKGDFQHSM</sequence>
<reference evidence="11 12" key="1">
    <citation type="submission" date="2020-10" db="EMBL/GenBank/DDBJ databases">
        <title>Connecting structure to function with the recovery of over 1000 high-quality activated sludge metagenome-assembled genomes encoding full-length rRNA genes using long-read sequencing.</title>
        <authorList>
            <person name="Singleton C.M."/>
            <person name="Petriglieri F."/>
            <person name="Kristensen J.M."/>
            <person name="Kirkegaard R.H."/>
            <person name="Michaelsen T.Y."/>
            <person name="Andersen M.H."/>
            <person name="Karst S.M."/>
            <person name="Dueholm M.S."/>
            <person name="Nielsen P.H."/>
            <person name="Albertsen M."/>
        </authorList>
    </citation>
    <scope>NUCLEOTIDE SEQUENCE [LARGE SCALE GENOMIC DNA]</scope>
    <source>
        <strain evidence="11">Ribe_18-Q3-R11-54_MAXAC.273</strain>
    </source>
</reference>
<evidence type="ECO:0000256" key="8">
    <source>
        <dbReference type="ARBA" id="ARBA00022989"/>
    </source>
</evidence>
<comment type="function">
    <text evidence="1">Required for nicotinamide riboside transport across the inner membrane.</text>
</comment>
<evidence type="ECO:0000313" key="11">
    <source>
        <dbReference type="EMBL" id="MBK9981714.1"/>
    </source>
</evidence>
<proteinExistence type="inferred from homology"/>
<dbReference type="NCBIfam" id="TIGR01528">
    <property type="entry name" value="NMN_trans_PnuC"/>
    <property type="match status" value="1"/>
</dbReference>
<feature type="transmembrane region" description="Helical" evidence="10">
    <location>
        <begin position="60"/>
        <end position="80"/>
    </location>
</feature>
<evidence type="ECO:0000256" key="3">
    <source>
        <dbReference type="ARBA" id="ARBA00006669"/>
    </source>
</evidence>
<evidence type="ECO:0000256" key="2">
    <source>
        <dbReference type="ARBA" id="ARBA00004651"/>
    </source>
</evidence>
<accession>A0A9D7XM13</accession>
<feature type="transmembrane region" description="Helical" evidence="10">
    <location>
        <begin position="125"/>
        <end position="145"/>
    </location>
</feature>
<evidence type="ECO:0000256" key="1">
    <source>
        <dbReference type="ARBA" id="ARBA00002672"/>
    </source>
</evidence>
<dbReference type="Pfam" id="PF04973">
    <property type="entry name" value="NMN_transporter"/>
    <property type="match status" value="1"/>
</dbReference>
<keyword evidence="5" id="KW-0813">Transport</keyword>
<evidence type="ECO:0000256" key="10">
    <source>
        <dbReference type="SAM" id="Phobius"/>
    </source>
</evidence>
<dbReference type="InterPro" id="IPR006419">
    <property type="entry name" value="NMN_transpt_PnuC"/>
</dbReference>
<dbReference type="EMBL" id="JADKGY010000001">
    <property type="protein sequence ID" value="MBK9981714.1"/>
    <property type="molecule type" value="Genomic_DNA"/>
</dbReference>
<dbReference type="AlphaFoldDB" id="A0A9D7XM13"/>